<dbReference type="GO" id="GO:0009245">
    <property type="term" value="P:lipid A biosynthetic process"/>
    <property type="evidence" value="ECO:0007669"/>
    <property type="project" value="UniProtKB-UniRule"/>
</dbReference>
<evidence type="ECO:0000256" key="2">
    <source>
        <dbReference type="ARBA" id="ARBA00004870"/>
    </source>
</evidence>
<keyword evidence="7 13" id="KW-0808">Transferase</keyword>
<dbReference type="PANTHER" id="PTHR42724:SF1">
    <property type="entry name" value="TETRAACYLDISACCHARIDE 4'-KINASE, MITOCHONDRIAL-RELATED"/>
    <property type="match status" value="1"/>
</dbReference>
<evidence type="ECO:0000256" key="5">
    <source>
        <dbReference type="ARBA" id="ARBA00022516"/>
    </source>
</evidence>
<dbReference type="Proteomes" id="UP000199513">
    <property type="component" value="Unassembled WGS sequence"/>
</dbReference>
<gene>
    <name evidence="13" type="primary">lpxK</name>
    <name evidence="14" type="ORF">SAMN04488541_10286</name>
</gene>
<evidence type="ECO:0000313" key="15">
    <source>
        <dbReference type="Proteomes" id="UP000199513"/>
    </source>
</evidence>
<evidence type="ECO:0000313" key="14">
    <source>
        <dbReference type="EMBL" id="SFF35750.1"/>
    </source>
</evidence>
<evidence type="ECO:0000256" key="7">
    <source>
        <dbReference type="ARBA" id="ARBA00022679"/>
    </source>
</evidence>
<dbReference type="Pfam" id="PF02606">
    <property type="entry name" value="LpxK"/>
    <property type="match status" value="1"/>
</dbReference>
<keyword evidence="11 13" id="KW-0443">Lipid metabolism</keyword>
<feature type="binding site" evidence="13">
    <location>
        <begin position="47"/>
        <end position="54"/>
    </location>
    <ligand>
        <name>ATP</name>
        <dbReference type="ChEBI" id="CHEBI:30616"/>
    </ligand>
</feature>
<dbReference type="HAMAP" id="MF_00409">
    <property type="entry name" value="LpxK"/>
    <property type="match status" value="1"/>
</dbReference>
<evidence type="ECO:0000256" key="13">
    <source>
        <dbReference type="HAMAP-Rule" id="MF_00409"/>
    </source>
</evidence>
<sequence length="356" mass="40909">MKLLKFLLFPFAFIYQVITQVRNLLYDYQIFKTTITKPLVISIGNLTVGGTGKTPHVEYLIALLLEKFGNQSLATLSRGYGRKTKGIIIANQKKINQEISAQTIGDEPMQLFSKFGKGITVCVGEDRVKAVEAMLAYKPTIQVVILDDAYQHRAIHRNINILLTDYYQPFYSDCLLPVGRLRESRQGAERADAVIVSKCPNNLTTADKSNIALQIERYTRPQTPIFFSTLVYQSPIPLFENYEISNLKEGSNIILLTGIAKTFALLNYLKTKYQIVKHFEFADHFSYQETHLKEIISYYLVENQKNTCYILTTEKDSVKLLPFQKILQAYPIFYLPIEVQFLQEEETFNNFVLSKF</sequence>
<comment type="pathway">
    <text evidence="2 13">Glycolipid biosynthesis; lipid IV(A) biosynthesis; lipid IV(A) from (3R)-3-hydroxytetradecanoyl-[acyl-carrier-protein] and UDP-N-acetyl-alpha-D-glucosamine: step 6/6.</text>
</comment>
<keyword evidence="8 13" id="KW-0547">Nucleotide-binding</keyword>
<dbReference type="NCBIfam" id="TIGR00682">
    <property type="entry name" value="lpxK"/>
    <property type="match status" value="1"/>
</dbReference>
<keyword evidence="9 13" id="KW-0418">Kinase</keyword>
<evidence type="ECO:0000256" key="3">
    <source>
        <dbReference type="ARBA" id="ARBA00012071"/>
    </source>
</evidence>
<dbReference type="GO" id="GO:0005886">
    <property type="term" value="C:plasma membrane"/>
    <property type="evidence" value="ECO:0007669"/>
    <property type="project" value="TreeGrafter"/>
</dbReference>
<dbReference type="PANTHER" id="PTHR42724">
    <property type="entry name" value="TETRAACYLDISACCHARIDE 4'-KINASE"/>
    <property type="match status" value="1"/>
</dbReference>
<dbReference type="GO" id="GO:0009029">
    <property type="term" value="F:lipid-A 4'-kinase activity"/>
    <property type="evidence" value="ECO:0007669"/>
    <property type="project" value="UniProtKB-UniRule"/>
</dbReference>
<dbReference type="RefSeq" id="WP_091548091.1">
    <property type="nucleotide sequence ID" value="NZ_FONY01000028.1"/>
</dbReference>
<accession>A0A1I2I286</accession>
<keyword evidence="15" id="KW-1185">Reference proteome</keyword>
<reference evidence="14 15" key="1">
    <citation type="submission" date="2016-10" db="EMBL/GenBank/DDBJ databases">
        <authorList>
            <person name="de Groot N.N."/>
        </authorList>
    </citation>
    <scope>NUCLEOTIDE SEQUENCE [LARGE SCALE GENOMIC DNA]</scope>
    <source>
        <strain>GEY</strain>
        <strain evidence="15">DSM 9560</strain>
    </source>
</reference>
<evidence type="ECO:0000256" key="10">
    <source>
        <dbReference type="ARBA" id="ARBA00022840"/>
    </source>
</evidence>
<dbReference type="EC" id="2.7.1.130" evidence="3 13"/>
<dbReference type="AlphaFoldDB" id="A0A1I2I286"/>
<dbReference type="InterPro" id="IPR003758">
    <property type="entry name" value="LpxK"/>
</dbReference>
<keyword evidence="10 13" id="KW-0067">ATP-binding</keyword>
<name>A0A1I2I286_9BACT</name>
<evidence type="ECO:0000256" key="9">
    <source>
        <dbReference type="ARBA" id="ARBA00022777"/>
    </source>
</evidence>
<comment type="similarity">
    <text evidence="13">Belongs to the LpxK family.</text>
</comment>
<evidence type="ECO:0000256" key="6">
    <source>
        <dbReference type="ARBA" id="ARBA00022556"/>
    </source>
</evidence>
<protein>
    <recommendedName>
        <fullName evidence="4 13">Tetraacyldisaccharide 4'-kinase</fullName>
        <ecNumber evidence="3 13">2.7.1.130</ecNumber>
    </recommendedName>
    <alternativeName>
        <fullName evidence="12 13">Lipid A 4'-kinase</fullName>
    </alternativeName>
</protein>
<dbReference type="STRING" id="1003.SAMN04488541_10286"/>
<dbReference type="GO" id="GO:0005524">
    <property type="term" value="F:ATP binding"/>
    <property type="evidence" value="ECO:0007669"/>
    <property type="project" value="UniProtKB-UniRule"/>
</dbReference>
<keyword evidence="5 13" id="KW-0444">Lipid biosynthesis</keyword>
<evidence type="ECO:0000256" key="1">
    <source>
        <dbReference type="ARBA" id="ARBA00002274"/>
    </source>
</evidence>
<dbReference type="OrthoDB" id="9766423at2"/>
<organism evidence="14 15">
    <name type="scientific">Thermoflexibacter ruber</name>
    <dbReference type="NCBI Taxonomy" id="1003"/>
    <lineage>
        <taxon>Bacteria</taxon>
        <taxon>Pseudomonadati</taxon>
        <taxon>Bacteroidota</taxon>
        <taxon>Cytophagia</taxon>
        <taxon>Cytophagales</taxon>
        <taxon>Thermoflexibacteraceae</taxon>
        <taxon>Thermoflexibacter</taxon>
    </lineage>
</organism>
<comment type="function">
    <text evidence="1 13">Transfers the gamma-phosphate of ATP to the 4'-position of a tetraacyldisaccharide 1-phosphate intermediate (termed DS-1-P) to form tetraacyldisaccharide 1,4'-bis-phosphate (lipid IVA).</text>
</comment>
<keyword evidence="6 13" id="KW-0441">Lipid A biosynthesis</keyword>
<dbReference type="EMBL" id="FONY01000028">
    <property type="protein sequence ID" value="SFF35750.1"/>
    <property type="molecule type" value="Genomic_DNA"/>
</dbReference>
<evidence type="ECO:0000256" key="8">
    <source>
        <dbReference type="ARBA" id="ARBA00022741"/>
    </source>
</evidence>
<evidence type="ECO:0000256" key="4">
    <source>
        <dbReference type="ARBA" id="ARBA00016436"/>
    </source>
</evidence>
<proteinExistence type="inferred from homology"/>
<evidence type="ECO:0000256" key="11">
    <source>
        <dbReference type="ARBA" id="ARBA00023098"/>
    </source>
</evidence>
<dbReference type="UniPathway" id="UPA00359">
    <property type="reaction ID" value="UER00482"/>
</dbReference>
<dbReference type="GO" id="GO:0009244">
    <property type="term" value="P:lipopolysaccharide core region biosynthetic process"/>
    <property type="evidence" value="ECO:0007669"/>
    <property type="project" value="TreeGrafter"/>
</dbReference>
<comment type="catalytic activity">
    <reaction evidence="13">
        <text>a lipid A disaccharide + ATP = a lipid IVA + ADP + H(+)</text>
        <dbReference type="Rhea" id="RHEA:67840"/>
        <dbReference type="ChEBI" id="CHEBI:15378"/>
        <dbReference type="ChEBI" id="CHEBI:30616"/>
        <dbReference type="ChEBI" id="CHEBI:176343"/>
        <dbReference type="ChEBI" id="CHEBI:176425"/>
        <dbReference type="ChEBI" id="CHEBI:456216"/>
        <dbReference type="EC" id="2.7.1.130"/>
    </reaction>
</comment>
<evidence type="ECO:0000256" key="12">
    <source>
        <dbReference type="ARBA" id="ARBA00029757"/>
    </source>
</evidence>